<accession>A0A1U8AM19</accession>
<evidence type="ECO:0000313" key="1">
    <source>
        <dbReference type="Proteomes" id="UP000189703"/>
    </source>
</evidence>
<evidence type="ECO:0000313" key="2">
    <source>
        <dbReference type="RefSeq" id="XP_010268864.1"/>
    </source>
</evidence>
<sequence length="110" mass="12207">MLGAGLLECMVGIDGRIHISAVLTSRDELPCIQIQPMPPKQATCDICLYKMIVKENCKHEEFVIVLAISAKVSVYQPVVIYITICVCWSNRSFTSYCYMGSSCCATNHIP</sequence>
<dbReference type="AlphaFoldDB" id="A0A1U8AM19"/>
<dbReference type="GeneID" id="104605703"/>
<keyword evidence="1" id="KW-1185">Reference proteome</keyword>
<organism evidence="1 2">
    <name type="scientific">Nelumbo nucifera</name>
    <name type="common">Sacred lotus</name>
    <dbReference type="NCBI Taxonomy" id="4432"/>
    <lineage>
        <taxon>Eukaryota</taxon>
        <taxon>Viridiplantae</taxon>
        <taxon>Streptophyta</taxon>
        <taxon>Embryophyta</taxon>
        <taxon>Tracheophyta</taxon>
        <taxon>Spermatophyta</taxon>
        <taxon>Magnoliopsida</taxon>
        <taxon>Proteales</taxon>
        <taxon>Nelumbonaceae</taxon>
        <taxon>Nelumbo</taxon>
    </lineage>
</organism>
<dbReference type="RefSeq" id="XP_010268864.1">
    <property type="nucleotide sequence ID" value="XM_010270562.2"/>
</dbReference>
<gene>
    <name evidence="2" type="primary">LOC104605703</name>
</gene>
<name>A0A1U8AM19_NELNU</name>
<protein>
    <submittedName>
        <fullName evidence="2">Uncharacterized protein LOC104605703 isoform X2</fullName>
    </submittedName>
</protein>
<dbReference type="Proteomes" id="UP000189703">
    <property type="component" value="Unplaced"/>
</dbReference>
<reference evidence="2" key="1">
    <citation type="submission" date="2025-08" db="UniProtKB">
        <authorList>
            <consortium name="RefSeq"/>
        </authorList>
    </citation>
    <scope>IDENTIFICATION</scope>
</reference>
<proteinExistence type="predicted"/>